<name>Q2QQY5_ORYSJ</name>
<dbReference type="EMBL" id="DP000011">
    <property type="protein sequence ID" value="ABA98238.1"/>
    <property type="molecule type" value="Genomic_DNA"/>
</dbReference>
<reference evidence="1" key="1">
    <citation type="journal article" date="2005" name="BMC Biol.">
        <title>The sequence of rice chromosomes 11 and 12, rich in disease resistance genes and recent gene duplications.</title>
        <authorList>
            <consortium name="The rice chromosomes 11 and 12 sequencing consortia"/>
        </authorList>
    </citation>
    <scope>NUCLEOTIDE SEQUENCE [LARGE SCALE GENOMIC DNA]</scope>
</reference>
<reference evidence="1" key="3">
    <citation type="submission" date="2006-01" db="EMBL/GenBank/DDBJ databases">
        <authorList>
            <person name="Buell R."/>
        </authorList>
    </citation>
    <scope>NUCLEOTIDE SEQUENCE</scope>
</reference>
<sequence>MVSNMGWSEERLQTRQRGMHTVKETELLAAKLGLLMKRLDDHEKRPQGTVKALDSHVTCEVYGGIGYSGNDCPETHKEAMYMGNNNGYRPQGGQGWNQPRSYYQEGTNEIAKEAPSSDSADKEVQLEKTVPQEYCDTHMIHVTDYSTIASTFSKGDFQEYPRHWSLRPILSEMQCAVQGNHLQVNWIPRKINRKADRRMMLGTN</sequence>
<accession>Q2QQY5</accession>
<dbReference type="AlphaFoldDB" id="Q2QQY5"/>
<proteinExistence type="predicted"/>
<reference evidence="1" key="2">
    <citation type="submission" date="2005-04" db="EMBL/GenBank/DDBJ databases">
        <authorList>
            <person name="Buell C.R."/>
            <person name="Wing R.A."/>
            <person name="McCombie W.A."/>
            <person name="Ouyang S."/>
        </authorList>
    </citation>
    <scope>NUCLEOTIDE SEQUENCE</scope>
</reference>
<gene>
    <name evidence="1" type="ordered locus">LOC_Os12g29440</name>
</gene>
<organism evidence="1">
    <name type="scientific">Oryza sativa subsp. japonica</name>
    <name type="common">Rice</name>
    <dbReference type="NCBI Taxonomy" id="39947"/>
    <lineage>
        <taxon>Eukaryota</taxon>
        <taxon>Viridiplantae</taxon>
        <taxon>Streptophyta</taxon>
        <taxon>Embryophyta</taxon>
        <taxon>Tracheophyta</taxon>
        <taxon>Spermatophyta</taxon>
        <taxon>Magnoliopsida</taxon>
        <taxon>Liliopsida</taxon>
        <taxon>Poales</taxon>
        <taxon>Poaceae</taxon>
        <taxon>BOP clade</taxon>
        <taxon>Oryzoideae</taxon>
        <taxon>Oryzeae</taxon>
        <taxon>Oryzinae</taxon>
        <taxon>Oryza</taxon>
        <taxon>Oryza sativa</taxon>
    </lineage>
</organism>
<evidence type="ECO:0000313" key="1">
    <source>
        <dbReference type="EMBL" id="ABA98238.1"/>
    </source>
</evidence>
<protein>
    <submittedName>
        <fullName evidence="1">Uncharacterized protein</fullName>
    </submittedName>
</protein>